<dbReference type="EMBL" id="KI683868">
    <property type="protein sequence ID" value="ETK97249.1"/>
    <property type="molecule type" value="Genomic_DNA"/>
</dbReference>
<evidence type="ECO:0000313" key="1">
    <source>
        <dbReference type="EMBL" id="ETK97249.1"/>
    </source>
</evidence>
<sequence length="42" mass="4827">MSLPLPLIPHTMMDSARKCRFQRERSLSLSGSHCQDCALRPR</sequence>
<dbReference type="EMBL" id="KI690377">
    <property type="protein sequence ID" value="ETM56921.1"/>
    <property type="molecule type" value="Genomic_DNA"/>
</dbReference>
<dbReference type="Proteomes" id="UP000054532">
    <property type="component" value="Unassembled WGS sequence"/>
</dbReference>
<name>W2HQ08_PHYNI</name>
<accession>W2HQ08</accession>
<dbReference type="Proteomes" id="UP000053236">
    <property type="component" value="Unassembled WGS sequence"/>
</dbReference>
<evidence type="ECO:0000313" key="2">
    <source>
        <dbReference type="EMBL" id="ETM56921.1"/>
    </source>
</evidence>
<reference evidence="2" key="2">
    <citation type="submission" date="2013-11" db="EMBL/GenBank/DDBJ databases">
        <title>The Genome Sequence of Phytophthora parasitica IAC_01/95.</title>
        <authorList>
            <consortium name="The Broad Institute Genomics Platform"/>
            <person name="Russ C."/>
            <person name="Tyler B."/>
            <person name="Panabieres F."/>
            <person name="Shan W."/>
            <person name="Tripathy S."/>
            <person name="Grunwald N."/>
            <person name="Machado M."/>
            <person name="Johnson C.S."/>
            <person name="Arredondo F."/>
            <person name="Hong C."/>
            <person name="Coffey M."/>
            <person name="Young S.K."/>
            <person name="Zeng Q."/>
            <person name="Gargeya S."/>
            <person name="Fitzgerald M."/>
            <person name="Abouelleil A."/>
            <person name="Alvarado L."/>
            <person name="Chapman S.B."/>
            <person name="Gainer-Dewar J."/>
            <person name="Goldberg J."/>
            <person name="Griggs A."/>
            <person name="Gujja S."/>
            <person name="Hansen M."/>
            <person name="Howarth C."/>
            <person name="Imamovic A."/>
            <person name="Ireland A."/>
            <person name="Larimer J."/>
            <person name="McCowan C."/>
            <person name="Murphy C."/>
            <person name="Pearson M."/>
            <person name="Poon T.W."/>
            <person name="Priest M."/>
            <person name="Roberts A."/>
            <person name="Saif S."/>
            <person name="Shea T."/>
            <person name="Sykes S."/>
            <person name="Wortman J."/>
            <person name="Nusbaum C."/>
            <person name="Birren B."/>
        </authorList>
    </citation>
    <scope>NUCLEOTIDE SEQUENCE [LARGE SCALE GENOMIC DNA]</scope>
    <source>
        <strain evidence="2">IAC_01/95</strain>
    </source>
</reference>
<dbReference type="AlphaFoldDB" id="W2HQ08"/>
<organism evidence="1">
    <name type="scientific">Phytophthora nicotianae</name>
    <name type="common">Potato buckeye rot agent</name>
    <name type="synonym">Phytophthora parasitica</name>
    <dbReference type="NCBI Taxonomy" id="4792"/>
    <lineage>
        <taxon>Eukaryota</taxon>
        <taxon>Sar</taxon>
        <taxon>Stramenopiles</taxon>
        <taxon>Oomycota</taxon>
        <taxon>Peronosporomycetes</taxon>
        <taxon>Peronosporales</taxon>
        <taxon>Peronosporaceae</taxon>
        <taxon>Phytophthora</taxon>
    </lineage>
</organism>
<protein>
    <submittedName>
        <fullName evidence="1">Uncharacterized protein</fullName>
    </submittedName>
</protein>
<reference evidence="1" key="1">
    <citation type="submission" date="2013-11" db="EMBL/GenBank/DDBJ databases">
        <title>The Genome Sequence of Phytophthora parasitica CJ02B3.</title>
        <authorList>
            <consortium name="The Broad Institute Genomics Platform"/>
            <person name="Russ C."/>
            <person name="Tyler B."/>
            <person name="Panabieres F."/>
            <person name="Shan W."/>
            <person name="Tripathy S."/>
            <person name="Grunwald N."/>
            <person name="Machado M."/>
            <person name="Johnson C.S."/>
            <person name="Arredondo F."/>
            <person name="Hong C."/>
            <person name="Coffey M."/>
            <person name="Young S.K."/>
            <person name="Zeng Q."/>
            <person name="Gargeya S."/>
            <person name="Fitzgerald M."/>
            <person name="Abouelleil A."/>
            <person name="Alvarado L."/>
            <person name="Chapman S.B."/>
            <person name="Gainer-Dewar J."/>
            <person name="Goldberg J."/>
            <person name="Griggs A."/>
            <person name="Gujja S."/>
            <person name="Hansen M."/>
            <person name="Howarth C."/>
            <person name="Imamovic A."/>
            <person name="Ireland A."/>
            <person name="Larimer J."/>
            <person name="McCowan C."/>
            <person name="Murphy C."/>
            <person name="Pearson M."/>
            <person name="Poon T.W."/>
            <person name="Priest M."/>
            <person name="Roberts A."/>
            <person name="Saif S."/>
            <person name="Shea T."/>
            <person name="Sykes S."/>
            <person name="Wortman J."/>
            <person name="Nusbaum C."/>
            <person name="Birren B."/>
        </authorList>
    </citation>
    <scope>NUCLEOTIDE SEQUENCE [LARGE SCALE GENOMIC DNA]</scope>
    <source>
        <strain evidence="1">CJ02B3</strain>
    </source>
</reference>
<proteinExistence type="predicted"/>
<gene>
    <name evidence="2" type="ORF">L914_00179</name>
    <name evidence="1" type="ORF">L915_00176</name>
</gene>